<keyword evidence="7" id="KW-1185">Reference proteome</keyword>
<accession>A0A381JA22</accession>
<keyword evidence="3" id="KW-0274">FAD</keyword>
<dbReference type="Gene3D" id="3.30.390.30">
    <property type="match status" value="1"/>
</dbReference>
<dbReference type="PANTHER" id="PTHR43429">
    <property type="entry name" value="PYRIDINE NUCLEOTIDE-DISULFIDE OXIDOREDUCTASE DOMAIN-CONTAINING"/>
    <property type="match status" value="1"/>
</dbReference>
<keyword evidence="2" id="KW-0285">Flavoprotein</keyword>
<comment type="cofactor">
    <cofactor evidence="1">
        <name>FAD</name>
        <dbReference type="ChEBI" id="CHEBI:57692"/>
    </cofactor>
</comment>
<evidence type="ECO:0000256" key="3">
    <source>
        <dbReference type="ARBA" id="ARBA00022827"/>
    </source>
</evidence>
<feature type="domain" description="FAD/NAD(P)-binding" evidence="4">
    <location>
        <begin position="4"/>
        <end position="294"/>
    </location>
</feature>
<dbReference type="InterPro" id="IPR023753">
    <property type="entry name" value="FAD/NAD-binding_dom"/>
</dbReference>
<dbReference type="SUPFAM" id="SSF51905">
    <property type="entry name" value="FAD/NAD(P)-binding domain"/>
    <property type="match status" value="1"/>
</dbReference>
<keyword evidence="6" id="KW-0560">Oxidoreductase</keyword>
<dbReference type="OrthoDB" id="9807946at2"/>
<evidence type="ECO:0000256" key="1">
    <source>
        <dbReference type="ARBA" id="ARBA00001974"/>
    </source>
</evidence>
<evidence type="ECO:0000313" key="7">
    <source>
        <dbReference type="Proteomes" id="UP000254664"/>
    </source>
</evidence>
<reference evidence="6 7" key="1">
    <citation type="submission" date="2018-06" db="EMBL/GenBank/DDBJ databases">
        <authorList>
            <consortium name="Pathogen Informatics"/>
            <person name="Doyle S."/>
        </authorList>
    </citation>
    <scope>NUCLEOTIDE SEQUENCE [LARGE SCALE GENOMIC DNA]</scope>
    <source>
        <strain evidence="6 7">NCTC9836</strain>
    </source>
</reference>
<dbReference type="Pfam" id="PF18267">
    <property type="entry name" value="Rubredoxin_C"/>
    <property type="match status" value="1"/>
</dbReference>
<evidence type="ECO:0000259" key="5">
    <source>
        <dbReference type="Pfam" id="PF18267"/>
    </source>
</evidence>
<dbReference type="InterPro" id="IPR050260">
    <property type="entry name" value="FAD-bd_OxRdtase"/>
</dbReference>
<dbReference type="EMBL" id="UFWZ01000001">
    <property type="protein sequence ID" value="SUY47588.1"/>
    <property type="molecule type" value="Genomic_DNA"/>
</dbReference>
<dbReference type="PANTHER" id="PTHR43429:SF3">
    <property type="entry name" value="NITRITE REDUCTASE [NAD(P)H]"/>
    <property type="match status" value="1"/>
</dbReference>
<organism evidence="6 7">
    <name type="scientific">Clostridium putrefaciens</name>
    <dbReference type="NCBI Taxonomy" id="99675"/>
    <lineage>
        <taxon>Bacteria</taxon>
        <taxon>Bacillati</taxon>
        <taxon>Bacillota</taxon>
        <taxon>Clostridia</taxon>
        <taxon>Eubacteriales</taxon>
        <taxon>Clostridiaceae</taxon>
        <taxon>Clostridium</taxon>
    </lineage>
</organism>
<dbReference type="GO" id="GO:0015044">
    <property type="term" value="F:rubredoxin-NAD+ reductase activity"/>
    <property type="evidence" value="ECO:0007669"/>
    <property type="project" value="UniProtKB-EC"/>
</dbReference>
<feature type="domain" description="NADH-rubredoxin oxidoreductase C-terminal" evidence="5">
    <location>
        <begin position="313"/>
        <end position="378"/>
    </location>
</feature>
<dbReference type="InterPro" id="IPR036188">
    <property type="entry name" value="FAD/NAD-bd_sf"/>
</dbReference>
<dbReference type="AlphaFoldDB" id="A0A381JA22"/>
<evidence type="ECO:0000256" key="2">
    <source>
        <dbReference type="ARBA" id="ARBA00022630"/>
    </source>
</evidence>
<dbReference type="PRINTS" id="PR00411">
    <property type="entry name" value="PNDRDTASEI"/>
</dbReference>
<proteinExistence type="predicted"/>
<dbReference type="PRINTS" id="PR00368">
    <property type="entry name" value="FADPNR"/>
</dbReference>
<evidence type="ECO:0000313" key="6">
    <source>
        <dbReference type="EMBL" id="SUY47588.1"/>
    </source>
</evidence>
<dbReference type="Proteomes" id="UP000254664">
    <property type="component" value="Unassembled WGS sequence"/>
</dbReference>
<sequence>MNKSYVIIGSGISAISAAKAIRDKDKSGTIAIYGEESMMPYLRIKLSKDLFKDLNNDKILLKKQQWYEENNISFFKDTRILKIDVENKILMSSNGENISYDKLLIATGSRNRTLPIIGSDKEGVFTLRNVVDANNIKGYLKEKHNVVHIGGGVQGLETAWTLHLNGKEVFIVEAGKRLMPRLLDERASSILKEKIENTGVKFICDTRVDEILGHEKVEAVSVNEKHVIPCDMVIYSIGMIPNLEMVKDTKIETNKGIVVNDNMETSVKDVYAAGDVAEFKGNIEGLWMKATEQGTVAGNNMAGDDLIYKGAVPVTVFNAFNTSLFSMGDVSYGSYDNSISEEVDGKYIKIFIKGNSIVGAISIGDASMSRTVKTCIEGGVSLAGIDVDTITIKELISQMQKSIKP</sequence>
<name>A0A381JA22_9CLOT</name>
<dbReference type="RefSeq" id="WP_115641534.1">
    <property type="nucleotide sequence ID" value="NZ_UFWZ01000001.1"/>
</dbReference>
<evidence type="ECO:0000259" key="4">
    <source>
        <dbReference type="Pfam" id="PF07992"/>
    </source>
</evidence>
<gene>
    <name evidence="6" type="primary">nroR</name>
    <name evidence="6" type="ORF">NCTC9836_01923</name>
</gene>
<dbReference type="InterPro" id="IPR016156">
    <property type="entry name" value="FAD/NAD-linked_Rdtase_dimer_sf"/>
</dbReference>
<dbReference type="EC" id="1.18.1.1" evidence="6"/>
<protein>
    <submittedName>
        <fullName evidence="6">FAD-dependent pyridine nucleotide-disulfide oxidoreductase</fullName>
        <ecNumber evidence="6">1.18.1.1</ecNumber>
    </submittedName>
</protein>
<dbReference type="Pfam" id="PF07992">
    <property type="entry name" value="Pyr_redox_2"/>
    <property type="match status" value="1"/>
</dbReference>
<dbReference type="InterPro" id="IPR041575">
    <property type="entry name" value="Rubredoxin_C"/>
</dbReference>
<dbReference type="Gene3D" id="3.50.50.60">
    <property type="entry name" value="FAD/NAD(P)-binding domain"/>
    <property type="match status" value="2"/>
</dbReference>